<dbReference type="KEGG" id="shu:SHYC_07190"/>
<keyword evidence="5" id="KW-0460">Magnesium</keyword>
<name>A0A0A8HTD3_STAHY</name>
<dbReference type="EMBL" id="QXVO01000023">
    <property type="protein sequence ID" value="RIO45271.1"/>
    <property type="molecule type" value="Genomic_DNA"/>
</dbReference>
<dbReference type="InterPro" id="IPR008949">
    <property type="entry name" value="Isoprenoid_synthase_dom_sf"/>
</dbReference>
<dbReference type="Pfam" id="PF00348">
    <property type="entry name" value="polyprenyl_synt"/>
    <property type="match status" value="1"/>
</dbReference>
<dbReference type="PROSITE" id="PS00444">
    <property type="entry name" value="POLYPRENYL_SYNTHASE_2"/>
    <property type="match status" value="1"/>
</dbReference>
<evidence type="ECO:0000313" key="8">
    <source>
        <dbReference type="Proteomes" id="UP000285625"/>
    </source>
</evidence>
<keyword evidence="3 6" id="KW-0808">Transferase</keyword>
<evidence type="ECO:0000256" key="6">
    <source>
        <dbReference type="RuleBase" id="RU004466"/>
    </source>
</evidence>
<dbReference type="GO" id="GO:0046872">
    <property type="term" value="F:metal ion binding"/>
    <property type="evidence" value="ECO:0007669"/>
    <property type="project" value="UniProtKB-KW"/>
</dbReference>
<dbReference type="HOGENOM" id="CLU_014015_2_0_9"/>
<evidence type="ECO:0000256" key="2">
    <source>
        <dbReference type="ARBA" id="ARBA00006706"/>
    </source>
</evidence>
<evidence type="ECO:0000256" key="1">
    <source>
        <dbReference type="ARBA" id="ARBA00001946"/>
    </source>
</evidence>
<dbReference type="SFLD" id="SFLDS00005">
    <property type="entry name" value="Isoprenoid_Synthase_Type_I"/>
    <property type="match status" value="1"/>
</dbReference>
<evidence type="ECO:0000256" key="3">
    <source>
        <dbReference type="ARBA" id="ARBA00022679"/>
    </source>
</evidence>
<dbReference type="Gene3D" id="1.10.600.10">
    <property type="entry name" value="Farnesyl Diphosphate Synthase"/>
    <property type="match status" value="1"/>
</dbReference>
<dbReference type="GO" id="GO:0004659">
    <property type="term" value="F:prenyltransferase activity"/>
    <property type="evidence" value="ECO:0007669"/>
    <property type="project" value="InterPro"/>
</dbReference>
<accession>A0A0A8HTD3</accession>
<comment type="cofactor">
    <cofactor evidence="1">
        <name>Mg(2+)</name>
        <dbReference type="ChEBI" id="CHEBI:18420"/>
    </cofactor>
</comment>
<dbReference type="AlphaFoldDB" id="A0A0A8HTD3"/>
<dbReference type="CDD" id="cd00685">
    <property type="entry name" value="Trans_IPPS_HT"/>
    <property type="match status" value="1"/>
</dbReference>
<dbReference type="GeneID" id="41073225"/>
<proteinExistence type="inferred from homology"/>
<organism evidence="7 8">
    <name type="scientific">Staphylococcus hyicus</name>
    <dbReference type="NCBI Taxonomy" id="1284"/>
    <lineage>
        <taxon>Bacteria</taxon>
        <taxon>Bacillati</taxon>
        <taxon>Bacillota</taxon>
        <taxon>Bacilli</taxon>
        <taxon>Bacillales</taxon>
        <taxon>Staphylococcaceae</taxon>
        <taxon>Staphylococcus</taxon>
    </lineage>
</organism>
<dbReference type="SUPFAM" id="SSF48576">
    <property type="entry name" value="Terpenoid synthases"/>
    <property type="match status" value="1"/>
</dbReference>
<dbReference type="InterPro" id="IPR033749">
    <property type="entry name" value="Polyprenyl_synt_CS"/>
</dbReference>
<evidence type="ECO:0000313" key="7">
    <source>
        <dbReference type="EMBL" id="RIO45271.1"/>
    </source>
</evidence>
<comment type="similarity">
    <text evidence="2 6">Belongs to the FPP/GGPP synthase family.</text>
</comment>
<keyword evidence="4" id="KW-0479">Metal-binding</keyword>
<dbReference type="STRING" id="1284.SHYC_07190"/>
<sequence length="318" mass="36116">MSKINMNRELKYIETSLAQLMHCEDPTLQQASEHLLSSGGKRVRPLFVILSSYLSNARITDDTYRVAAALELIHMATLVHDDVIDLSDKRRGKSTVEVAWSQSTAILTGNFLLSRAIEHLASIENYDIHKTLSNAIIEVCRGELFQFQDQFRTPQSITNYLRRIKRKTALLIQLATEVGAMCANADQATIKRMRDIGYNIGMSFQIVDDILDFTSTEKKLGKPVGSDLRNGHLTLPTLLEMKKDATFKQRIEALHVNAPQDMFDDCVDQIRHSDAIAKSKQVSEKYLQRAKQLLETLPDNEAKPLFNKLILKLQNRMK</sequence>
<dbReference type="RefSeq" id="WP_039645700.1">
    <property type="nucleotide sequence ID" value="NZ_CP008747.1"/>
</dbReference>
<evidence type="ECO:0000256" key="5">
    <source>
        <dbReference type="ARBA" id="ARBA00022842"/>
    </source>
</evidence>
<protein>
    <submittedName>
        <fullName evidence="7">Heptaprenyl diphosphate synthase</fullName>
    </submittedName>
</protein>
<reference evidence="7 8" key="1">
    <citation type="journal article" date="2016" name="Front. Microbiol.">
        <title>Comprehensive Phylogenetic Analysis of Bovine Non-aureus Staphylococci Species Based on Whole-Genome Sequencing.</title>
        <authorList>
            <person name="Naushad S."/>
            <person name="Barkema H.W."/>
            <person name="Luby C."/>
            <person name="Condas L.A."/>
            <person name="Nobrega D.B."/>
            <person name="Carson D.A."/>
            <person name="De Buck J."/>
        </authorList>
    </citation>
    <scope>NUCLEOTIDE SEQUENCE [LARGE SCALE GENOMIC DNA]</scope>
    <source>
        <strain evidence="7 8">SNUC 5959</strain>
    </source>
</reference>
<dbReference type="Proteomes" id="UP000285625">
    <property type="component" value="Unassembled WGS sequence"/>
</dbReference>
<dbReference type="InterPro" id="IPR000092">
    <property type="entry name" value="Polyprenyl_synt"/>
</dbReference>
<comment type="caution">
    <text evidence="7">The sequence shown here is derived from an EMBL/GenBank/DDBJ whole genome shotgun (WGS) entry which is preliminary data.</text>
</comment>
<dbReference type="PROSITE" id="PS00723">
    <property type="entry name" value="POLYPRENYL_SYNTHASE_1"/>
    <property type="match status" value="1"/>
</dbReference>
<dbReference type="PANTHER" id="PTHR12001">
    <property type="entry name" value="GERANYLGERANYL PYROPHOSPHATE SYNTHASE"/>
    <property type="match status" value="1"/>
</dbReference>
<dbReference type="PANTHER" id="PTHR12001:SF69">
    <property type="entry name" value="ALL TRANS-POLYPRENYL-DIPHOSPHATE SYNTHASE PDSS1"/>
    <property type="match status" value="1"/>
</dbReference>
<gene>
    <name evidence="7" type="ORF">BUZ57_08025</name>
</gene>
<dbReference type="GO" id="GO:0008299">
    <property type="term" value="P:isoprenoid biosynthetic process"/>
    <property type="evidence" value="ECO:0007669"/>
    <property type="project" value="InterPro"/>
</dbReference>
<evidence type="ECO:0000256" key="4">
    <source>
        <dbReference type="ARBA" id="ARBA00022723"/>
    </source>
</evidence>